<dbReference type="PANTHER" id="PTHR11203:SF37">
    <property type="entry name" value="INTEGRATOR COMPLEX SUBUNIT 11"/>
    <property type="match status" value="1"/>
</dbReference>
<dbReference type="EMBL" id="DQAY01000203">
    <property type="protein sequence ID" value="HCO27696.1"/>
    <property type="molecule type" value="Genomic_DNA"/>
</dbReference>
<feature type="domain" description="Beta-Casp" evidence="2">
    <location>
        <begin position="57"/>
        <end position="182"/>
    </location>
</feature>
<dbReference type="Gene3D" id="3.40.50.10890">
    <property type="match status" value="1"/>
</dbReference>
<dbReference type="InterPro" id="IPR022712">
    <property type="entry name" value="Beta_Casp"/>
</dbReference>
<dbReference type="SMART" id="SM01027">
    <property type="entry name" value="Beta-Casp"/>
    <property type="match status" value="1"/>
</dbReference>
<evidence type="ECO:0000259" key="2">
    <source>
        <dbReference type="SMART" id="SM01027"/>
    </source>
</evidence>
<dbReference type="InterPro" id="IPR036866">
    <property type="entry name" value="RibonucZ/Hydroxyglut_hydro"/>
</dbReference>
<sequence>RDPELIEGCEVLISESTYGNRVHEKASDVKEELFQILDEAYRLEGRVIIPAFSLGRTQQIIYYLNDLYNEKRLPHIPIFVDSPLSTRLVSVFRAHLQDMDDNVREVISTDRDPFGFSLLDYVSSRQESIALNKRKGAFVVIAGSGMCENGRVRHHLKNGISNVENTVVLMGYQAAHTLGRRLQNKDPKVKIFDRYYEVKAKVVQLSGLSGHADVEDFKWWYEESAKRGNIGQVFLVHGEPESATALAALIRDQCDEDPIIPQYHESFEV</sequence>
<dbReference type="Proteomes" id="UP000263642">
    <property type="component" value="Unassembled WGS sequence"/>
</dbReference>
<keyword evidence="1 3" id="KW-0378">Hydrolase</keyword>
<protein>
    <submittedName>
        <fullName evidence="3">MBL fold metallo-hydrolase</fullName>
    </submittedName>
</protein>
<organism evidence="3 4">
    <name type="scientific">Gimesia maris</name>
    <dbReference type="NCBI Taxonomy" id="122"/>
    <lineage>
        <taxon>Bacteria</taxon>
        <taxon>Pseudomonadati</taxon>
        <taxon>Planctomycetota</taxon>
        <taxon>Planctomycetia</taxon>
        <taxon>Planctomycetales</taxon>
        <taxon>Planctomycetaceae</taxon>
        <taxon>Gimesia</taxon>
    </lineage>
</organism>
<dbReference type="SUPFAM" id="SSF56281">
    <property type="entry name" value="Metallo-hydrolase/oxidoreductase"/>
    <property type="match status" value="1"/>
</dbReference>
<dbReference type="InterPro" id="IPR011108">
    <property type="entry name" value="RMMBL"/>
</dbReference>
<dbReference type="AlphaFoldDB" id="A0A3D3RGD3"/>
<evidence type="ECO:0000256" key="1">
    <source>
        <dbReference type="ARBA" id="ARBA00022801"/>
    </source>
</evidence>
<dbReference type="GO" id="GO:0004521">
    <property type="term" value="F:RNA endonuclease activity"/>
    <property type="evidence" value="ECO:0007669"/>
    <property type="project" value="TreeGrafter"/>
</dbReference>
<dbReference type="GO" id="GO:0016787">
    <property type="term" value="F:hydrolase activity"/>
    <property type="evidence" value="ECO:0007669"/>
    <property type="project" value="UniProtKB-KW"/>
</dbReference>
<dbReference type="Pfam" id="PF10996">
    <property type="entry name" value="Beta-Casp"/>
    <property type="match status" value="1"/>
</dbReference>
<evidence type="ECO:0000313" key="3">
    <source>
        <dbReference type="EMBL" id="HCO27696.1"/>
    </source>
</evidence>
<gene>
    <name evidence="3" type="ORF">DIT97_33585</name>
</gene>
<comment type="caution">
    <text evidence="3">The sequence shown here is derived from an EMBL/GenBank/DDBJ whole genome shotgun (WGS) entry which is preliminary data.</text>
</comment>
<accession>A0A3D3RGD3</accession>
<name>A0A3D3RGD3_9PLAN</name>
<dbReference type="Pfam" id="PF07521">
    <property type="entry name" value="RMMBL"/>
    <property type="match status" value="1"/>
</dbReference>
<dbReference type="InterPro" id="IPR050698">
    <property type="entry name" value="MBL"/>
</dbReference>
<proteinExistence type="predicted"/>
<dbReference type="PANTHER" id="PTHR11203">
    <property type="entry name" value="CLEAVAGE AND POLYADENYLATION SPECIFICITY FACTOR FAMILY MEMBER"/>
    <property type="match status" value="1"/>
</dbReference>
<feature type="non-terminal residue" evidence="3">
    <location>
        <position position="1"/>
    </location>
</feature>
<evidence type="ECO:0000313" key="4">
    <source>
        <dbReference type="Proteomes" id="UP000263642"/>
    </source>
</evidence>
<reference evidence="3 4" key="1">
    <citation type="journal article" date="2018" name="Nat. Biotechnol.">
        <title>A standardized bacterial taxonomy based on genome phylogeny substantially revises the tree of life.</title>
        <authorList>
            <person name="Parks D.H."/>
            <person name="Chuvochina M."/>
            <person name="Waite D.W."/>
            <person name="Rinke C."/>
            <person name="Skarshewski A."/>
            <person name="Chaumeil P.A."/>
            <person name="Hugenholtz P."/>
        </authorList>
    </citation>
    <scope>NUCLEOTIDE SEQUENCE [LARGE SCALE GENOMIC DNA]</scope>
    <source>
        <strain evidence="3">UBA9375</strain>
    </source>
</reference>